<name>A0ABN6L932_9BACT</name>
<dbReference type="RefSeq" id="WP_338396969.1">
    <property type="nucleotide sequence ID" value="NZ_AP025292.1"/>
</dbReference>
<dbReference type="Gene3D" id="3.30.70.660">
    <property type="entry name" value="Pseudouridine synthase I, catalytic domain, C-terminal subdomain"/>
    <property type="match status" value="1"/>
</dbReference>
<organism evidence="7 8">
    <name type="scientific">Persicobacter psychrovividus</name>
    <dbReference type="NCBI Taxonomy" id="387638"/>
    <lineage>
        <taxon>Bacteria</taxon>
        <taxon>Pseudomonadati</taxon>
        <taxon>Bacteroidota</taxon>
        <taxon>Cytophagia</taxon>
        <taxon>Cytophagales</taxon>
        <taxon>Persicobacteraceae</taxon>
        <taxon>Persicobacter</taxon>
    </lineage>
</organism>
<proteinExistence type="inferred from homology"/>
<dbReference type="InterPro" id="IPR020094">
    <property type="entry name" value="TruA/RsuA/RluB/E/F_N"/>
</dbReference>
<dbReference type="HAMAP" id="MF_00171">
    <property type="entry name" value="TruA"/>
    <property type="match status" value="1"/>
</dbReference>
<feature type="domain" description="Pseudouridine synthase I TruA alpha/beta" evidence="6">
    <location>
        <begin position="8"/>
        <end position="105"/>
    </location>
</feature>
<comment type="similarity">
    <text evidence="1 4 5">Belongs to the tRNA pseudouridine synthase TruA family.</text>
</comment>
<comment type="catalytic activity">
    <reaction evidence="4 5">
        <text>uridine(38/39/40) in tRNA = pseudouridine(38/39/40) in tRNA</text>
        <dbReference type="Rhea" id="RHEA:22376"/>
        <dbReference type="Rhea" id="RHEA-COMP:10085"/>
        <dbReference type="Rhea" id="RHEA-COMP:10087"/>
        <dbReference type="ChEBI" id="CHEBI:65314"/>
        <dbReference type="ChEBI" id="CHEBI:65315"/>
        <dbReference type="EC" id="5.4.99.12"/>
    </reaction>
</comment>
<accession>A0ABN6L932</accession>
<evidence type="ECO:0000313" key="7">
    <source>
        <dbReference type="EMBL" id="BDC99722.1"/>
    </source>
</evidence>
<sequence length="251" mass="29186">MRYFIEIAYKGTNYHGWQSQKNQTVPTIQGVLEKALSTILRTPIEILGSGRTDTGVHAKQTFAHFDVAEALDCEKYVYKFNALLPFDISIMRMFPVDDQTHARFDATTRSYEYHLHLSRDPFLQELSYFHKEPVNVERMNEAAKLLLGRKDFQCFSKVKTDVNNYFCEIFHAQWELRDKDHLIFHITANRFLRNMVRAIVGTLLEVGRERMTPQQVLEVIDSKNRSVAGRSVPSDGLYLSKVLYPFIKENA</sequence>
<dbReference type="PANTHER" id="PTHR11142">
    <property type="entry name" value="PSEUDOURIDYLATE SYNTHASE"/>
    <property type="match status" value="1"/>
</dbReference>
<feature type="active site" description="Nucleophile" evidence="4">
    <location>
        <position position="53"/>
    </location>
</feature>
<comment type="subunit">
    <text evidence="4">Homodimer.</text>
</comment>
<protein>
    <recommendedName>
        <fullName evidence="4">tRNA pseudouridine synthase A</fullName>
        <ecNumber evidence="4">5.4.99.12</ecNumber>
    </recommendedName>
    <alternativeName>
        <fullName evidence="4">tRNA pseudouridine(38-40) synthase</fullName>
    </alternativeName>
    <alternativeName>
        <fullName evidence="4">tRNA pseudouridylate synthase I</fullName>
    </alternativeName>
    <alternativeName>
        <fullName evidence="4">tRNA-uridine isomerase I</fullName>
    </alternativeName>
</protein>
<dbReference type="Gene3D" id="3.30.70.580">
    <property type="entry name" value="Pseudouridine synthase I, catalytic domain, N-terminal subdomain"/>
    <property type="match status" value="1"/>
</dbReference>
<reference evidence="7 8" key="1">
    <citation type="submission" date="2021-12" db="EMBL/GenBank/DDBJ databases">
        <title>Genome sequencing of bacteria with rrn-lacking chromosome and rrn-plasmid.</title>
        <authorList>
            <person name="Anda M."/>
            <person name="Iwasaki W."/>
        </authorList>
    </citation>
    <scope>NUCLEOTIDE SEQUENCE [LARGE SCALE GENOMIC DNA]</scope>
    <source>
        <strain evidence="7 8">NBRC 101262</strain>
    </source>
</reference>
<dbReference type="EMBL" id="AP025292">
    <property type="protein sequence ID" value="BDC99722.1"/>
    <property type="molecule type" value="Genomic_DNA"/>
</dbReference>
<dbReference type="NCBIfam" id="TIGR00071">
    <property type="entry name" value="hisT_truA"/>
    <property type="match status" value="1"/>
</dbReference>
<evidence type="ECO:0000256" key="1">
    <source>
        <dbReference type="ARBA" id="ARBA00009375"/>
    </source>
</evidence>
<evidence type="ECO:0000256" key="3">
    <source>
        <dbReference type="ARBA" id="ARBA00023235"/>
    </source>
</evidence>
<dbReference type="Proteomes" id="UP001354989">
    <property type="component" value="Chromosome"/>
</dbReference>
<gene>
    <name evidence="4 7" type="primary">truA</name>
    <name evidence="7" type="ORF">PEPS_20030</name>
</gene>
<keyword evidence="3 4" id="KW-0413">Isomerase</keyword>
<keyword evidence="2 4" id="KW-0819">tRNA processing</keyword>
<comment type="caution">
    <text evidence="4">Lacks conserved residue(s) required for the propagation of feature annotation.</text>
</comment>
<dbReference type="SUPFAM" id="SSF55120">
    <property type="entry name" value="Pseudouridine synthase"/>
    <property type="match status" value="1"/>
</dbReference>
<dbReference type="PANTHER" id="PTHR11142:SF0">
    <property type="entry name" value="TRNA PSEUDOURIDINE SYNTHASE-LIKE 1"/>
    <property type="match status" value="1"/>
</dbReference>
<evidence type="ECO:0000256" key="2">
    <source>
        <dbReference type="ARBA" id="ARBA00022694"/>
    </source>
</evidence>
<evidence type="ECO:0000256" key="5">
    <source>
        <dbReference type="RuleBase" id="RU003792"/>
    </source>
</evidence>
<evidence type="ECO:0000313" key="8">
    <source>
        <dbReference type="Proteomes" id="UP001354989"/>
    </source>
</evidence>
<dbReference type="InterPro" id="IPR001406">
    <property type="entry name" value="PsdUridine_synth_TruA"/>
</dbReference>
<feature type="binding site" evidence="4">
    <location>
        <position position="111"/>
    </location>
    <ligand>
        <name>substrate</name>
    </ligand>
</feature>
<evidence type="ECO:0000259" key="6">
    <source>
        <dbReference type="Pfam" id="PF01416"/>
    </source>
</evidence>
<dbReference type="EC" id="5.4.99.12" evidence="4"/>
<dbReference type="PIRSF" id="PIRSF001430">
    <property type="entry name" value="tRNA_psdUrid_synth"/>
    <property type="match status" value="1"/>
</dbReference>
<dbReference type="CDD" id="cd02570">
    <property type="entry name" value="PseudoU_synth_EcTruA"/>
    <property type="match status" value="1"/>
</dbReference>
<comment type="function">
    <text evidence="4">Formation of pseudouridine at positions 38, 39 and 40 in the anticodon stem and loop of transfer RNAs.</text>
</comment>
<keyword evidence="8" id="KW-1185">Reference proteome</keyword>
<dbReference type="InterPro" id="IPR020103">
    <property type="entry name" value="PsdUridine_synth_cat_dom_sf"/>
</dbReference>
<dbReference type="InterPro" id="IPR020095">
    <property type="entry name" value="PsdUridine_synth_TruA_C"/>
</dbReference>
<dbReference type="InterPro" id="IPR020097">
    <property type="entry name" value="PsdUridine_synth_TruA_a/b_dom"/>
</dbReference>
<evidence type="ECO:0000256" key="4">
    <source>
        <dbReference type="HAMAP-Rule" id="MF_00171"/>
    </source>
</evidence>
<feature type="domain" description="Pseudouridine synthase I TruA alpha/beta" evidence="6">
    <location>
        <begin position="142"/>
        <end position="245"/>
    </location>
</feature>
<dbReference type="Pfam" id="PF01416">
    <property type="entry name" value="PseudoU_synth_1"/>
    <property type="match status" value="2"/>
</dbReference>